<reference evidence="3" key="1">
    <citation type="submission" date="2009-09" db="EMBL/GenBank/DDBJ databases">
        <title>The complete genome of Nakamurella multipartita DSM 44233.</title>
        <authorList>
            <consortium name="US DOE Joint Genome Institute (JGI-PGF)"/>
            <person name="Lucas S."/>
            <person name="Copeland A."/>
            <person name="Lapidus A."/>
            <person name="Glavina del Rio T."/>
            <person name="Dalin E."/>
            <person name="Tice H."/>
            <person name="Bruce D."/>
            <person name="Goodwin L."/>
            <person name="Pitluck S."/>
            <person name="Kyrpides N."/>
            <person name="Mavromatis K."/>
            <person name="Ivanova N."/>
            <person name="Ovchinnikova G."/>
            <person name="Sims D."/>
            <person name="Meincke L."/>
            <person name="Brettin T."/>
            <person name="Detter J.C."/>
            <person name="Han C."/>
            <person name="Larimer F."/>
            <person name="Land M."/>
            <person name="Hauser L."/>
            <person name="Markowitz V."/>
            <person name="Cheng J.-F."/>
            <person name="Hugenholtz P."/>
            <person name="Woyke T."/>
            <person name="Wu D."/>
            <person name="Klenk H.-P."/>
            <person name="Eisen J.A."/>
        </authorList>
    </citation>
    <scope>NUCLEOTIDE SEQUENCE [LARGE SCALE GENOMIC DNA]</scope>
    <source>
        <strain evidence="3">ATCC 700099 / DSM 44233 / CIP 104796 / JCM 9543 / NBRC 105858 / Y-104</strain>
    </source>
</reference>
<organism evidence="2 3">
    <name type="scientific">Nakamurella multipartita (strain ATCC 700099 / DSM 44233 / CIP 104796 / JCM 9543 / NBRC 105858 / Y-104)</name>
    <name type="common">Microsphaera multipartita</name>
    <dbReference type="NCBI Taxonomy" id="479431"/>
    <lineage>
        <taxon>Bacteria</taxon>
        <taxon>Bacillati</taxon>
        <taxon>Actinomycetota</taxon>
        <taxon>Actinomycetes</taxon>
        <taxon>Nakamurellales</taxon>
        <taxon>Nakamurellaceae</taxon>
        <taxon>Nakamurella</taxon>
    </lineage>
</organism>
<keyword evidence="3" id="KW-1185">Reference proteome</keyword>
<dbReference type="HOGENOM" id="CLU_965860_0_0_11"/>
<sequence>MKAGRGHDDLESDHAARSQNGQGGRPIPCLPSAESTGDRLVSVLAEVADLGWGSDSGHQAIGIMQSACRREAAQWTRTAGWLTDEGLAVVWEQIDRLVRAGRFADAPGLLRIAVRRAYAAEAAAAQTCMGSASTRGLIGAVRDSDVGAVSELVEETVTEAGDHEPSKMAAPGWMRTLATMLAREGWSWPVPPLQAVMASAAAAAISSRRSRSKMAAHQTGVPDATWSALDLLTVGSGPGCRPESKVTGAAVQIELFGAKGIQSNPELMRVIRAAVQGRPVRTGRKRAA</sequence>
<evidence type="ECO:0000313" key="3">
    <source>
        <dbReference type="Proteomes" id="UP000002218"/>
    </source>
</evidence>
<dbReference type="InParanoid" id="C8XHC7"/>
<dbReference type="KEGG" id="nml:Namu_1944"/>
<feature type="compositionally biased region" description="Basic and acidic residues" evidence="1">
    <location>
        <begin position="1"/>
        <end position="16"/>
    </location>
</feature>
<name>C8XHC7_NAKMY</name>
<evidence type="ECO:0000313" key="2">
    <source>
        <dbReference type="EMBL" id="ACV78333.1"/>
    </source>
</evidence>
<proteinExistence type="predicted"/>
<accession>C8XHC7</accession>
<feature type="region of interest" description="Disordered" evidence="1">
    <location>
        <begin position="1"/>
        <end position="32"/>
    </location>
</feature>
<reference evidence="2 3" key="2">
    <citation type="journal article" date="2010" name="Stand. Genomic Sci.">
        <title>Complete genome sequence of Nakamurella multipartita type strain (Y-104).</title>
        <authorList>
            <person name="Tice H."/>
            <person name="Mayilraj S."/>
            <person name="Sims D."/>
            <person name="Lapidus A."/>
            <person name="Nolan M."/>
            <person name="Lucas S."/>
            <person name="Glavina Del Rio T."/>
            <person name="Copeland A."/>
            <person name="Cheng J.F."/>
            <person name="Meincke L."/>
            <person name="Bruce D."/>
            <person name="Goodwin L."/>
            <person name="Pitluck S."/>
            <person name="Ivanova N."/>
            <person name="Mavromatis K."/>
            <person name="Ovchinnikova G."/>
            <person name="Pati A."/>
            <person name="Chen A."/>
            <person name="Palaniappan K."/>
            <person name="Land M."/>
            <person name="Hauser L."/>
            <person name="Chang Y.J."/>
            <person name="Jeffries C.D."/>
            <person name="Detter J.C."/>
            <person name="Brettin T."/>
            <person name="Rohde M."/>
            <person name="Goker M."/>
            <person name="Bristow J."/>
            <person name="Eisen J.A."/>
            <person name="Markowitz V."/>
            <person name="Hugenholtz P."/>
            <person name="Kyrpides N.C."/>
            <person name="Klenk H.P."/>
            <person name="Chen F."/>
        </authorList>
    </citation>
    <scope>NUCLEOTIDE SEQUENCE [LARGE SCALE GENOMIC DNA]</scope>
    <source>
        <strain evidence="3">ATCC 700099 / DSM 44233 / CIP 104796 / JCM 9543 / NBRC 105858 / Y-104</strain>
    </source>
</reference>
<gene>
    <name evidence="2" type="ordered locus">Namu_1944</name>
</gene>
<dbReference type="AlphaFoldDB" id="C8XHC7"/>
<dbReference type="STRING" id="479431.Namu_1944"/>
<protein>
    <submittedName>
        <fullName evidence="2">Uncharacterized protein</fullName>
    </submittedName>
</protein>
<dbReference type="Proteomes" id="UP000002218">
    <property type="component" value="Chromosome"/>
</dbReference>
<dbReference type="EMBL" id="CP001737">
    <property type="protein sequence ID" value="ACV78333.1"/>
    <property type="molecule type" value="Genomic_DNA"/>
</dbReference>
<evidence type="ECO:0000256" key="1">
    <source>
        <dbReference type="SAM" id="MobiDB-lite"/>
    </source>
</evidence>